<sequence length="348" mass="38833">MLKLKVIALVSILFVSVILYRQMTQDEGYVILYSSDQEPLDLMEEEKRETYRVAMVPKQVDIHYFNSVEMGAAEAAADLGVELIYRGPVIVDSRMQIEIIRELIDEGVDLLAISVIDPDGIQDVIVEAHKKGIEVITWDSDTSSHLRTFFINMVNPETLGRHLMDTMAWTINESGDFAILGGSTGSANIREWLNWIQVQHEEFYPNMNLIDIVTTDDDPVKAYEEAVSLIEENPNLRGVIGTSSVGPPAAAQAVSDLGLSGDIHVVGLSSPVEMRQYLLDGSAQMTTLWSPKKLGYLTISLAHQLLEEELPTDLQNIVNVGRIRFDGDTVIMGEPIDFTKDNVDQYDF</sequence>
<dbReference type="OrthoDB" id="9795981at2"/>
<feature type="domain" description="Periplasmic binding protein" evidence="2">
    <location>
        <begin position="53"/>
        <end position="308"/>
    </location>
</feature>
<evidence type="ECO:0000313" key="4">
    <source>
        <dbReference type="Proteomes" id="UP000018895"/>
    </source>
</evidence>
<keyword evidence="4" id="KW-1185">Reference proteome</keyword>
<evidence type="ECO:0000256" key="1">
    <source>
        <dbReference type="ARBA" id="ARBA00004196"/>
    </source>
</evidence>
<comment type="subcellular location">
    <subcellularLocation>
        <location evidence="1">Cell envelope</location>
    </subcellularLocation>
</comment>
<dbReference type="Pfam" id="PF13407">
    <property type="entry name" value="Peripla_BP_4"/>
    <property type="match status" value="1"/>
</dbReference>
<comment type="caution">
    <text evidence="3">The sequence shown here is derived from an EMBL/GenBank/DDBJ whole genome shotgun (WGS) entry which is preliminary data.</text>
</comment>
<name>W4QA22_9BACI</name>
<dbReference type="AlphaFoldDB" id="W4QA22"/>
<organism evidence="3 4">
    <name type="scientific">Halalkalibacter hemicellulosilyticusJCM 9152</name>
    <dbReference type="NCBI Taxonomy" id="1236971"/>
    <lineage>
        <taxon>Bacteria</taxon>
        <taxon>Bacillati</taxon>
        <taxon>Bacillota</taxon>
        <taxon>Bacilli</taxon>
        <taxon>Bacillales</taxon>
        <taxon>Bacillaceae</taxon>
        <taxon>Halalkalibacter</taxon>
    </lineage>
</organism>
<dbReference type="SUPFAM" id="SSF53822">
    <property type="entry name" value="Periplasmic binding protein-like I"/>
    <property type="match status" value="1"/>
</dbReference>
<accession>W4QA22</accession>
<dbReference type="InterPro" id="IPR025997">
    <property type="entry name" value="SBP_2_dom"/>
</dbReference>
<dbReference type="GO" id="GO:0030246">
    <property type="term" value="F:carbohydrate binding"/>
    <property type="evidence" value="ECO:0007669"/>
    <property type="project" value="TreeGrafter"/>
</dbReference>
<dbReference type="Gene3D" id="3.40.50.2300">
    <property type="match status" value="2"/>
</dbReference>
<dbReference type="CDD" id="cd06302">
    <property type="entry name" value="PBP1_LsrB_Quorum_Sensing-like"/>
    <property type="match status" value="1"/>
</dbReference>
<dbReference type="EMBL" id="BAUU01000001">
    <property type="protein sequence ID" value="GAE28827.1"/>
    <property type="molecule type" value="Genomic_DNA"/>
</dbReference>
<reference evidence="3" key="1">
    <citation type="journal article" date="2014" name="Genome Announc.">
        <title>Draft Genome Sequences of Three Alkaliphilic Bacillus Strains, Bacillus wakoensis JCM 9140T, Bacillus akibai JCM 9157T, and Bacillus hemicellulosilyticus JCM 9152T.</title>
        <authorList>
            <person name="Yuki M."/>
            <person name="Oshima K."/>
            <person name="Suda W."/>
            <person name="Oshida Y."/>
            <person name="Kitamura K."/>
            <person name="Iida T."/>
            <person name="Hattori M."/>
            <person name="Ohkuma M."/>
        </authorList>
    </citation>
    <scope>NUCLEOTIDE SEQUENCE [LARGE SCALE GENOMIC DNA]</scope>
    <source>
        <strain evidence="3">JCM 9152</strain>
    </source>
</reference>
<dbReference type="STRING" id="1236971.JCM9152_162"/>
<dbReference type="Proteomes" id="UP000018895">
    <property type="component" value="Unassembled WGS sequence"/>
</dbReference>
<protein>
    <submittedName>
        <fullName evidence="3">L-rhamnose</fullName>
    </submittedName>
</protein>
<proteinExistence type="predicted"/>
<dbReference type="GO" id="GO:0030288">
    <property type="term" value="C:outer membrane-bounded periplasmic space"/>
    <property type="evidence" value="ECO:0007669"/>
    <property type="project" value="TreeGrafter"/>
</dbReference>
<dbReference type="RefSeq" id="WP_035339795.1">
    <property type="nucleotide sequence ID" value="NZ_BAUU01000001.1"/>
</dbReference>
<dbReference type="PANTHER" id="PTHR30036">
    <property type="entry name" value="D-XYLOSE-BINDING PERIPLASMIC PROTEIN"/>
    <property type="match status" value="1"/>
</dbReference>
<gene>
    <name evidence="3" type="ORF">JCM9152_162</name>
</gene>
<evidence type="ECO:0000313" key="3">
    <source>
        <dbReference type="EMBL" id="GAE28827.1"/>
    </source>
</evidence>
<evidence type="ECO:0000259" key="2">
    <source>
        <dbReference type="Pfam" id="PF13407"/>
    </source>
</evidence>
<dbReference type="InterPro" id="IPR028082">
    <property type="entry name" value="Peripla_BP_I"/>
</dbReference>
<dbReference type="InterPro" id="IPR050555">
    <property type="entry name" value="Bact_Solute-Bind_Prot2"/>
</dbReference>
<dbReference type="PANTHER" id="PTHR30036:SF8">
    <property type="entry name" value="ABC-TYPE SUGAR TRANSPORT SYSTEM PERIPLASMIC COMPONENT-LIKE PROTEIN"/>
    <property type="match status" value="1"/>
</dbReference>